<keyword evidence="2" id="KW-1185">Reference proteome</keyword>
<accession>A0A2I0XCS1</accession>
<reference evidence="1 2" key="1">
    <citation type="journal article" date="2016" name="Sci. Rep.">
        <title>The Dendrobium catenatum Lindl. genome sequence provides insights into polysaccharide synthase, floral development and adaptive evolution.</title>
        <authorList>
            <person name="Zhang G.Q."/>
            <person name="Xu Q."/>
            <person name="Bian C."/>
            <person name="Tsai W.C."/>
            <person name="Yeh C.M."/>
            <person name="Liu K.W."/>
            <person name="Yoshida K."/>
            <person name="Zhang L.S."/>
            <person name="Chang S.B."/>
            <person name="Chen F."/>
            <person name="Shi Y."/>
            <person name="Su Y.Y."/>
            <person name="Zhang Y.Q."/>
            <person name="Chen L.J."/>
            <person name="Yin Y."/>
            <person name="Lin M."/>
            <person name="Huang H."/>
            <person name="Deng H."/>
            <person name="Wang Z.W."/>
            <person name="Zhu S.L."/>
            <person name="Zhao X."/>
            <person name="Deng C."/>
            <person name="Niu S.C."/>
            <person name="Huang J."/>
            <person name="Wang M."/>
            <person name="Liu G.H."/>
            <person name="Yang H.J."/>
            <person name="Xiao X.J."/>
            <person name="Hsiao Y.Y."/>
            <person name="Wu W.L."/>
            <person name="Chen Y.Y."/>
            <person name="Mitsuda N."/>
            <person name="Ohme-Takagi M."/>
            <person name="Luo Y.B."/>
            <person name="Van de Peer Y."/>
            <person name="Liu Z.J."/>
        </authorList>
    </citation>
    <scope>NUCLEOTIDE SEQUENCE [LARGE SCALE GENOMIC DNA]</scope>
    <source>
        <tissue evidence="1">The whole plant</tissue>
    </source>
</reference>
<organism evidence="1 2">
    <name type="scientific">Dendrobium catenatum</name>
    <dbReference type="NCBI Taxonomy" id="906689"/>
    <lineage>
        <taxon>Eukaryota</taxon>
        <taxon>Viridiplantae</taxon>
        <taxon>Streptophyta</taxon>
        <taxon>Embryophyta</taxon>
        <taxon>Tracheophyta</taxon>
        <taxon>Spermatophyta</taxon>
        <taxon>Magnoliopsida</taxon>
        <taxon>Liliopsida</taxon>
        <taxon>Asparagales</taxon>
        <taxon>Orchidaceae</taxon>
        <taxon>Epidendroideae</taxon>
        <taxon>Malaxideae</taxon>
        <taxon>Dendrobiinae</taxon>
        <taxon>Dendrobium</taxon>
    </lineage>
</organism>
<proteinExistence type="predicted"/>
<sequence length="49" mass="5739">MIKKPFSQDNVCLFVWLARLYLGDDDWRDCSRQAKVVGEIIIGGQRRLQ</sequence>
<dbReference type="Proteomes" id="UP000233837">
    <property type="component" value="Unassembled WGS sequence"/>
</dbReference>
<protein>
    <submittedName>
        <fullName evidence="1">Uncharacterized protein</fullName>
    </submittedName>
</protein>
<dbReference type="AlphaFoldDB" id="A0A2I0XCS1"/>
<evidence type="ECO:0000313" key="1">
    <source>
        <dbReference type="EMBL" id="PKU85705.1"/>
    </source>
</evidence>
<name>A0A2I0XCS1_9ASPA</name>
<dbReference type="EMBL" id="KZ501977">
    <property type="protein sequence ID" value="PKU85705.1"/>
    <property type="molecule type" value="Genomic_DNA"/>
</dbReference>
<reference evidence="1 2" key="2">
    <citation type="journal article" date="2017" name="Nature">
        <title>The Apostasia genome and the evolution of orchids.</title>
        <authorList>
            <person name="Zhang G.Q."/>
            <person name="Liu K.W."/>
            <person name="Li Z."/>
            <person name="Lohaus R."/>
            <person name="Hsiao Y.Y."/>
            <person name="Niu S.C."/>
            <person name="Wang J.Y."/>
            <person name="Lin Y.C."/>
            <person name="Xu Q."/>
            <person name="Chen L.J."/>
            <person name="Yoshida K."/>
            <person name="Fujiwara S."/>
            <person name="Wang Z.W."/>
            <person name="Zhang Y.Q."/>
            <person name="Mitsuda N."/>
            <person name="Wang M."/>
            <person name="Liu G.H."/>
            <person name="Pecoraro L."/>
            <person name="Huang H.X."/>
            <person name="Xiao X.J."/>
            <person name="Lin M."/>
            <person name="Wu X.Y."/>
            <person name="Wu W.L."/>
            <person name="Chen Y.Y."/>
            <person name="Chang S.B."/>
            <person name="Sakamoto S."/>
            <person name="Ohme-Takagi M."/>
            <person name="Yagi M."/>
            <person name="Zeng S.J."/>
            <person name="Shen C.Y."/>
            <person name="Yeh C.M."/>
            <person name="Luo Y.B."/>
            <person name="Tsai W.C."/>
            <person name="Van de Peer Y."/>
            <person name="Liu Z.J."/>
        </authorList>
    </citation>
    <scope>NUCLEOTIDE SEQUENCE [LARGE SCALE GENOMIC DNA]</scope>
    <source>
        <tissue evidence="1">The whole plant</tissue>
    </source>
</reference>
<evidence type="ECO:0000313" key="2">
    <source>
        <dbReference type="Proteomes" id="UP000233837"/>
    </source>
</evidence>
<gene>
    <name evidence="1" type="ORF">MA16_Dca003446</name>
</gene>